<dbReference type="InterPro" id="IPR007848">
    <property type="entry name" value="Small_mtfrase_dom"/>
</dbReference>
<protein>
    <recommendedName>
        <fullName evidence="1">peptide chain release factor N(5)-glutamine methyltransferase</fullName>
        <ecNumber evidence="1">2.1.1.297</ecNumber>
    </recommendedName>
</protein>
<keyword evidence="9" id="KW-1185">Reference proteome</keyword>
<dbReference type="GO" id="GO:0102559">
    <property type="term" value="F:peptide chain release factor N(5)-glutamine methyltransferase activity"/>
    <property type="evidence" value="ECO:0007669"/>
    <property type="project" value="UniProtKB-EC"/>
</dbReference>
<dbReference type="NCBIfam" id="TIGR03534">
    <property type="entry name" value="RF_mod_PrmC"/>
    <property type="match status" value="1"/>
</dbReference>
<proteinExistence type="predicted"/>
<reference evidence="8 9" key="1">
    <citation type="submission" date="2012-01" db="EMBL/GenBank/DDBJ databases">
        <title>The Genome Sequence of Odoribacter laneus YIT 12061.</title>
        <authorList>
            <consortium name="The Broad Institute Genome Sequencing Platform"/>
            <person name="Earl A."/>
            <person name="Ward D."/>
            <person name="Feldgarden M."/>
            <person name="Gevers D."/>
            <person name="Morotomi M."/>
            <person name="Young S.K."/>
            <person name="Zeng Q."/>
            <person name="Gargeya S."/>
            <person name="Fitzgerald M."/>
            <person name="Haas B."/>
            <person name="Abouelleil A."/>
            <person name="Alvarado L."/>
            <person name="Arachchi H.M."/>
            <person name="Berlin A."/>
            <person name="Chapman S.B."/>
            <person name="Gearin G."/>
            <person name="Goldberg J."/>
            <person name="Griggs A."/>
            <person name="Gujja S."/>
            <person name="Hansen M."/>
            <person name="Heiman D."/>
            <person name="Howarth C."/>
            <person name="Larimer J."/>
            <person name="Lui A."/>
            <person name="MacDonald P.J.P."/>
            <person name="McCowen C."/>
            <person name="Montmayeur A."/>
            <person name="Murphy C."/>
            <person name="Neiman D."/>
            <person name="Pearson M."/>
            <person name="Priest M."/>
            <person name="Roberts A."/>
            <person name="Saif S."/>
            <person name="Shea T."/>
            <person name="Sisk P."/>
            <person name="Stolte C."/>
            <person name="Sykes S."/>
            <person name="Wortman J."/>
            <person name="Nusbaum C."/>
            <person name="Birren B."/>
        </authorList>
    </citation>
    <scope>NUCLEOTIDE SEQUENCE [LARGE SCALE GENOMIC DNA]</scope>
    <source>
        <strain evidence="8 9">YIT 12061</strain>
    </source>
</reference>
<evidence type="ECO:0000313" key="8">
    <source>
        <dbReference type="EMBL" id="EHP45171.1"/>
    </source>
</evidence>
<dbReference type="EC" id="2.1.1.297" evidence="1"/>
<keyword evidence="4" id="KW-0949">S-adenosyl-L-methionine</keyword>
<feature type="domain" description="Release factor glutamine methyltransferase N-terminal" evidence="7">
    <location>
        <begin position="8"/>
        <end position="78"/>
    </location>
</feature>
<evidence type="ECO:0000256" key="1">
    <source>
        <dbReference type="ARBA" id="ARBA00012771"/>
    </source>
</evidence>
<evidence type="ECO:0000313" key="9">
    <source>
        <dbReference type="Proteomes" id="UP000004892"/>
    </source>
</evidence>
<evidence type="ECO:0000256" key="3">
    <source>
        <dbReference type="ARBA" id="ARBA00022679"/>
    </source>
</evidence>
<dbReference type="Gene3D" id="3.40.50.150">
    <property type="entry name" value="Vaccinia Virus protein VP39"/>
    <property type="match status" value="1"/>
</dbReference>
<sequence length="282" mass="32695">MNNTLFSLTQYALSELKDTYSENEIRSICRLIFMDVLKYTNINIHLKKYESLPESFVNKFYDITVRLKKNEPIQYIIGETEFAGLRFKLSPAVLIPRPETEELIYWIKESVISPRQVLDIGTGSGCIAITLARIFSSARVQAVDVSEEALQIARHNAISNAAPVLFQQKDILNYKAEKEEKYDLIVSNPPYVRQCEKKKMQKQVLDFEPPQALFVPDESPLLFYHQIAKLAQAILLPEGSLFFEINEAFGKEIQEMLRQFNYQHIELKQDIFGKDRFVKCKK</sequence>
<keyword evidence="2 8" id="KW-0489">Methyltransferase</keyword>
<evidence type="ECO:0000256" key="2">
    <source>
        <dbReference type="ARBA" id="ARBA00022603"/>
    </source>
</evidence>
<dbReference type="Pfam" id="PF17827">
    <property type="entry name" value="PrmC_N"/>
    <property type="match status" value="1"/>
</dbReference>
<gene>
    <name evidence="8" type="ORF">HMPREF9449_03016</name>
</gene>
<dbReference type="InterPro" id="IPR002052">
    <property type="entry name" value="DNA_methylase_N6_adenine_CS"/>
</dbReference>
<dbReference type="HOGENOM" id="CLU_018398_3_2_10"/>
<dbReference type="eggNOG" id="COG2890">
    <property type="taxonomic scope" value="Bacteria"/>
</dbReference>
<dbReference type="InterPro" id="IPR029063">
    <property type="entry name" value="SAM-dependent_MTases_sf"/>
</dbReference>
<dbReference type="EMBL" id="ADMC01000034">
    <property type="protein sequence ID" value="EHP45171.1"/>
    <property type="molecule type" value="Genomic_DNA"/>
</dbReference>
<dbReference type="GO" id="GO:0032259">
    <property type="term" value="P:methylation"/>
    <property type="evidence" value="ECO:0007669"/>
    <property type="project" value="UniProtKB-KW"/>
</dbReference>
<dbReference type="GeneID" id="98070534"/>
<dbReference type="InterPro" id="IPR050320">
    <property type="entry name" value="N5-glutamine_MTase"/>
</dbReference>
<dbReference type="RefSeq" id="WP_009138159.1">
    <property type="nucleotide sequence ID" value="NZ_JH594598.1"/>
</dbReference>
<dbReference type="NCBIfam" id="TIGR00536">
    <property type="entry name" value="hemK_fam"/>
    <property type="match status" value="1"/>
</dbReference>
<evidence type="ECO:0000256" key="4">
    <source>
        <dbReference type="ARBA" id="ARBA00022691"/>
    </source>
</evidence>
<comment type="catalytic activity">
    <reaction evidence="5">
        <text>L-glutaminyl-[peptide chain release factor] + S-adenosyl-L-methionine = N(5)-methyl-L-glutaminyl-[peptide chain release factor] + S-adenosyl-L-homocysteine + H(+)</text>
        <dbReference type="Rhea" id="RHEA:42896"/>
        <dbReference type="Rhea" id="RHEA-COMP:10271"/>
        <dbReference type="Rhea" id="RHEA-COMP:10272"/>
        <dbReference type="ChEBI" id="CHEBI:15378"/>
        <dbReference type="ChEBI" id="CHEBI:30011"/>
        <dbReference type="ChEBI" id="CHEBI:57856"/>
        <dbReference type="ChEBI" id="CHEBI:59789"/>
        <dbReference type="ChEBI" id="CHEBI:61891"/>
        <dbReference type="EC" id="2.1.1.297"/>
    </reaction>
</comment>
<comment type="caution">
    <text evidence="8">The sequence shown here is derived from an EMBL/GenBank/DDBJ whole genome shotgun (WGS) entry which is preliminary data.</text>
</comment>
<accession>H1DL80</accession>
<evidence type="ECO:0000259" key="7">
    <source>
        <dbReference type="Pfam" id="PF17827"/>
    </source>
</evidence>
<dbReference type="AlphaFoldDB" id="H1DL80"/>
<dbReference type="Pfam" id="PF05175">
    <property type="entry name" value="MTS"/>
    <property type="match status" value="1"/>
</dbReference>
<organism evidence="8 9">
    <name type="scientific">Odoribacter laneus YIT 12061</name>
    <dbReference type="NCBI Taxonomy" id="742817"/>
    <lineage>
        <taxon>Bacteria</taxon>
        <taxon>Pseudomonadati</taxon>
        <taxon>Bacteroidota</taxon>
        <taxon>Bacteroidia</taxon>
        <taxon>Bacteroidales</taxon>
        <taxon>Odoribacteraceae</taxon>
        <taxon>Odoribacter</taxon>
    </lineage>
</organism>
<keyword evidence="3 8" id="KW-0808">Transferase</keyword>
<dbReference type="STRING" id="742817.HMPREF9449_03016"/>
<dbReference type="Gene3D" id="1.10.8.10">
    <property type="entry name" value="DNA helicase RuvA subunit, C-terminal domain"/>
    <property type="match status" value="1"/>
</dbReference>
<dbReference type="InterPro" id="IPR019874">
    <property type="entry name" value="RF_methyltr_PrmC"/>
</dbReference>
<dbReference type="PANTHER" id="PTHR18895">
    <property type="entry name" value="HEMK METHYLTRANSFERASE"/>
    <property type="match status" value="1"/>
</dbReference>
<evidence type="ECO:0000259" key="6">
    <source>
        <dbReference type="Pfam" id="PF05175"/>
    </source>
</evidence>
<feature type="domain" description="Methyltransferase small" evidence="6">
    <location>
        <begin position="113"/>
        <end position="199"/>
    </location>
</feature>
<dbReference type="InterPro" id="IPR004556">
    <property type="entry name" value="HemK-like"/>
</dbReference>
<evidence type="ECO:0000256" key="5">
    <source>
        <dbReference type="ARBA" id="ARBA00048391"/>
    </source>
</evidence>
<dbReference type="Proteomes" id="UP000004892">
    <property type="component" value="Unassembled WGS sequence"/>
</dbReference>
<dbReference type="PATRIC" id="fig|742817.3.peg.3225"/>
<dbReference type="CDD" id="cd02440">
    <property type="entry name" value="AdoMet_MTases"/>
    <property type="match status" value="1"/>
</dbReference>
<dbReference type="InterPro" id="IPR040758">
    <property type="entry name" value="PrmC_N"/>
</dbReference>
<name>H1DL80_9BACT</name>
<dbReference type="SUPFAM" id="SSF53335">
    <property type="entry name" value="S-adenosyl-L-methionine-dependent methyltransferases"/>
    <property type="match status" value="1"/>
</dbReference>
<dbReference type="GO" id="GO:0003676">
    <property type="term" value="F:nucleic acid binding"/>
    <property type="evidence" value="ECO:0007669"/>
    <property type="project" value="InterPro"/>
</dbReference>
<dbReference type="PROSITE" id="PS00092">
    <property type="entry name" value="N6_MTASE"/>
    <property type="match status" value="1"/>
</dbReference>
<dbReference type="PANTHER" id="PTHR18895:SF74">
    <property type="entry name" value="MTRF1L RELEASE FACTOR GLUTAMINE METHYLTRANSFERASE"/>
    <property type="match status" value="1"/>
</dbReference>